<dbReference type="InterPro" id="IPR004629">
    <property type="entry name" value="WecG_TagA_CpsF"/>
</dbReference>
<evidence type="ECO:0000256" key="2">
    <source>
        <dbReference type="ARBA" id="ARBA00022679"/>
    </source>
</evidence>
<keyword evidence="4" id="KW-1185">Reference proteome</keyword>
<evidence type="ECO:0000313" key="3">
    <source>
        <dbReference type="EMBL" id="ONN26688.1"/>
    </source>
</evidence>
<dbReference type="PANTHER" id="PTHR34136:SF1">
    <property type="entry name" value="UDP-N-ACETYL-D-MANNOSAMINURONIC ACID TRANSFERASE"/>
    <property type="match status" value="1"/>
</dbReference>
<name>A0ABX3IFU5_9BACT</name>
<reference evidence="3 4" key="1">
    <citation type="submission" date="2015-06" db="EMBL/GenBank/DDBJ databases">
        <title>Genome sequencing of Thermotogales isolates from hydrothermal vents.</title>
        <authorList>
            <person name="Haverkamp T.H."/>
            <person name="Kublanov I.V."/>
            <person name="Nesbo C.L."/>
        </authorList>
    </citation>
    <scope>NUCLEOTIDE SEQUENCE [LARGE SCALE GENOMIC DNA]</scope>
    <source>
        <strain evidence="4">ik275mar</strain>
    </source>
</reference>
<protein>
    <submittedName>
        <fullName evidence="3">Lipopolysaccharide biosynthesis protein</fullName>
    </submittedName>
</protein>
<evidence type="ECO:0000256" key="1">
    <source>
        <dbReference type="ARBA" id="ARBA00022676"/>
    </source>
</evidence>
<gene>
    <name evidence="3" type="ORF">XJ44_07395</name>
</gene>
<comment type="caution">
    <text evidence="3">The sequence shown here is derived from an EMBL/GenBank/DDBJ whole genome shotgun (WGS) entry which is preliminary data.</text>
</comment>
<sequence length="238" mass="27847">MEVVNFSQLKLTIGKEEEVRKKIVKSINDGQKTFVVTLNASILLRTLKDSYYRKIVEKANYIIPDGSGIVWALKRNRNILTDRITGIDTMLYLCRKAKEYNWKVYLLGSRTKVVEEAAKRLREEGVNIVGYYHGYFSENDFTPLEEIEALKPELLFVGMGVPKQEEWIYNNFFLPFKLAMGVGGSFDVISGTKKRAPSFFQKMKLEWFYRWLQSPIKKRHIPIEIIKYTFLVLRGKIR</sequence>
<keyword evidence="2" id="KW-0808">Transferase</keyword>
<evidence type="ECO:0000313" key="4">
    <source>
        <dbReference type="Proteomes" id="UP000242616"/>
    </source>
</evidence>
<dbReference type="CDD" id="cd06533">
    <property type="entry name" value="Glyco_transf_WecG_TagA"/>
    <property type="match status" value="1"/>
</dbReference>
<dbReference type="Pfam" id="PF03808">
    <property type="entry name" value="Glyco_tran_WecG"/>
    <property type="match status" value="1"/>
</dbReference>
<dbReference type="EMBL" id="LBFC01000022">
    <property type="protein sequence ID" value="ONN26688.1"/>
    <property type="molecule type" value="Genomic_DNA"/>
</dbReference>
<accession>A0ABX3IFU5</accession>
<dbReference type="Proteomes" id="UP000242616">
    <property type="component" value="Unassembled WGS sequence"/>
</dbReference>
<keyword evidence="1" id="KW-0328">Glycosyltransferase</keyword>
<dbReference type="NCBIfam" id="TIGR00696">
    <property type="entry name" value="wecG_tagA_cpsF"/>
    <property type="match status" value="1"/>
</dbReference>
<dbReference type="PANTHER" id="PTHR34136">
    <property type="match status" value="1"/>
</dbReference>
<proteinExistence type="predicted"/>
<organism evidence="3 4">
    <name type="scientific">Thermosipho affectus</name>
    <dbReference type="NCBI Taxonomy" id="660294"/>
    <lineage>
        <taxon>Bacteria</taxon>
        <taxon>Thermotogati</taxon>
        <taxon>Thermotogota</taxon>
        <taxon>Thermotogae</taxon>
        <taxon>Thermotogales</taxon>
        <taxon>Fervidobacteriaceae</taxon>
        <taxon>Thermosipho</taxon>
    </lineage>
</organism>